<evidence type="ECO:0000256" key="4">
    <source>
        <dbReference type="ARBA" id="ARBA00022741"/>
    </source>
</evidence>
<dbReference type="InterPro" id="IPR038454">
    <property type="entry name" value="DnaA_N_sf"/>
</dbReference>
<dbReference type="NCBIfam" id="NF010686">
    <property type="entry name" value="PRK14086.1"/>
    <property type="match status" value="1"/>
</dbReference>
<sequence>MQESTQIWEEVIEQIQKRVSKPSYETWLKDTKLERIDQDTAVIQVPNPFIQNWLQKHYSDLLQEIFYEVTGNLLNCQFVLPEPQSKDATHDAVKQIHIQLKPEKTHPSRFHSNLNPKYTFDTFVIGEGNRFAHAASLAVAESPAQAYNPLFIYGGVGLGKTHLMNAIGHHVLERNPHAKVMYMTSERFTNEFIHAIRDNQAVMFRTKYRNIDVLLIDDIQFLAGKEQTQEEFFHTFNALHEADKQIVISSDRPPKEIPTLEDRLRSRFEWGLITDIQPPDLETRIAILHKKAKAEQLEIPPDVIHYIANKISTNIRELEGALIRVVAYSSVINRDVDIHLAQEALKDILSPEQSRPLTIEDIQIVVAEHYGIKADEMKAKRRTKDVAFARQVAMYLARELTDYSLPRIGQEFGGRDHTTVLHAHTKVEQLLQQDIQLQDSIKRIQDRLQHMRNPSSAL</sequence>
<dbReference type="InterPro" id="IPR027417">
    <property type="entry name" value="P-loop_NTPase"/>
</dbReference>
<comment type="domain">
    <text evidence="8">Domain I is involved in oligomerization and binding regulators, domain II is flexibile and of varying length in different bacteria, domain III forms the AAA+ region, while domain IV binds dsDNA.</text>
</comment>
<dbReference type="InterPro" id="IPR024633">
    <property type="entry name" value="DnaA_N_dom"/>
</dbReference>
<feature type="domain" description="AAA+ ATPase" evidence="12">
    <location>
        <begin position="146"/>
        <end position="274"/>
    </location>
</feature>
<evidence type="ECO:0000256" key="1">
    <source>
        <dbReference type="ARBA" id="ARBA00006583"/>
    </source>
</evidence>
<evidence type="ECO:0000313" key="14">
    <source>
        <dbReference type="EMBL" id="OUM87644.1"/>
    </source>
</evidence>
<dbReference type="PROSITE" id="PS01008">
    <property type="entry name" value="DNAA"/>
    <property type="match status" value="1"/>
</dbReference>
<feature type="region of interest" description="Domain IV, binds dsDNA" evidence="8">
    <location>
        <begin position="330"/>
        <end position="458"/>
    </location>
</feature>
<keyword evidence="6 8" id="KW-0446">Lipid-binding</keyword>
<dbReference type="InterPro" id="IPR018312">
    <property type="entry name" value="Chromosome_initiator_DnaA_CS"/>
</dbReference>
<dbReference type="SUPFAM" id="SSF48295">
    <property type="entry name" value="TrpR-like"/>
    <property type="match status" value="1"/>
</dbReference>
<evidence type="ECO:0000256" key="8">
    <source>
        <dbReference type="HAMAP-Rule" id="MF_00377"/>
    </source>
</evidence>
<dbReference type="Gene3D" id="1.10.1750.10">
    <property type="match status" value="1"/>
</dbReference>
<dbReference type="InterPro" id="IPR013317">
    <property type="entry name" value="DnaA_dom"/>
</dbReference>
<evidence type="ECO:0000256" key="9">
    <source>
        <dbReference type="NCBIfam" id="TIGR00362"/>
    </source>
</evidence>
<dbReference type="HAMAP" id="MF_00377">
    <property type="entry name" value="DnaA_bact"/>
    <property type="match status" value="1"/>
</dbReference>
<evidence type="ECO:0000256" key="6">
    <source>
        <dbReference type="ARBA" id="ARBA00023121"/>
    </source>
</evidence>
<evidence type="ECO:0000313" key="15">
    <source>
        <dbReference type="Proteomes" id="UP000196475"/>
    </source>
</evidence>
<comment type="subunit">
    <text evidence="8">Oligomerizes as a right-handed, spiral filament on DNA at oriC.</text>
</comment>
<feature type="region of interest" description="Domain III, AAA+ region" evidence="8">
    <location>
        <begin position="113"/>
        <end position="329"/>
    </location>
</feature>
<dbReference type="GO" id="GO:0006270">
    <property type="term" value="P:DNA replication initiation"/>
    <property type="evidence" value="ECO:0007669"/>
    <property type="project" value="UniProtKB-UniRule"/>
</dbReference>
<dbReference type="GO" id="GO:0008289">
    <property type="term" value="F:lipid binding"/>
    <property type="evidence" value="ECO:0007669"/>
    <property type="project" value="UniProtKB-KW"/>
</dbReference>
<feature type="binding site" evidence="8">
    <location>
        <position position="160"/>
    </location>
    <ligand>
        <name>ATP</name>
        <dbReference type="ChEBI" id="CHEBI:30616"/>
    </ligand>
</feature>
<keyword evidence="5 8" id="KW-0067">ATP-binding</keyword>
<dbReference type="Pfam" id="PF11638">
    <property type="entry name" value="DnaA_N"/>
    <property type="match status" value="1"/>
</dbReference>
<dbReference type="GO" id="GO:0003688">
    <property type="term" value="F:DNA replication origin binding"/>
    <property type="evidence" value="ECO:0007669"/>
    <property type="project" value="UniProtKB-UniRule"/>
</dbReference>
<dbReference type="SMART" id="SM00382">
    <property type="entry name" value="AAA"/>
    <property type="match status" value="1"/>
</dbReference>
<gene>
    <name evidence="8" type="primary">dnaA</name>
    <name evidence="14" type="ORF">BAA01_04740</name>
</gene>
<organism evidence="14 15">
    <name type="scientific">Bacillus thermozeamaize</name>
    <dbReference type="NCBI Taxonomy" id="230954"/>
    <lineage>
        <taxon>Bacteria</taxon>
        <taxon>Bacillati</taxon>
        <taxon>Bacillota</taxon>
        <taxon>Bacilli</taxon>
        <taxon>Bacillales</taxon>
        <taxon>Bacillaceae</taxon>
        <taxon>Bacillus</taxon>
    </lineage>
</organism>
<dbReference type="SUPFAM" id="SSF52540">
    <property type="entry name" value="P-loop containing nucleoside triphosphate hydrolases"/>
    <property type="match status" value="1"/>
</dbReference>
<dbReference type="PRINTS" id="PR00051">
    <property type="entry name" value="DNAA"/>
</dbReference>
<dbReference type="CDD" id="cd06571">
    <property type="entry name" value="Bac_DnaA_C"/>
    <property type="match status" value="1"/>
</dbReference>
<keyword evidence="4 8" id="KW-0547">Nucleotide-binding</keyword>
<dbReference type="GO" id="GO:0005524">
    <property type="term" value="F:ATP binding"/>
    <property type="evidence" value="ECO:0007669"/>
    <property type="project" value="UniProtKB-UniRule"/>
</dbReference>
<evidence type="ECO:0000259" key="13">
    <source>
        <dbReference type="SMART" id="SM00760"/>
    </source>
</evidence>
<evidence type="ECO:0000256" key="5">
    <source>
        <dbReference type="ARBA" id="ARBA00022840"/>
    </source>
</evidence>
<feature type="region of interest" description="Domain I, interacts with DnaA modulators" evidence="8">
    <location>
        <begin position="1"/>
        <end position="92"/>
    </location>
</feature>
<dbReference type="EMBL" id="LZRT01000072">
    <property type="protein sequence ID" value="OUM87644.1"/>
    <property type="molecule type" value="Genomic_DNA"/>
</dbReference>
<comment type="function">
    <text evidence="8 10">Plays an essential role in the initiation and regulation of chromosomal replication. ATP-DnaA binds to the origin of replication (oriC) to initiate formation of the DNA replication initiation complex once per cell cycle. Binds the DnaA box (a 9 base pair repeat at the origin) and separates the double-stranded (ds)DNA. Forms a right-handed helical filament on oriC DNA; dsDNA binds to the exterior of the filament while single-stranded (ss)DNA is stabiized in the filament's interior. The ATP-DnaA-oriC complex binds and stabilizes one strand of the AT-rich DNA unwinding element (DUE), permitting loading of DNA polymerase. After initiation quickly degrades to an ADP-DnaA complex that is not apt for DNA replication. Binds acidic phospholipids.</text>
</comment>
<dbReference type="AlphaFoldDB" id="A0A1Y3PKP9"/>
<proteinExistence type="inferred from homology"/>
<dbReference type="Gene3D" id="1.10.8.60">
    <property type="match status" value="1"/>
</dbReference>
<name>A0A1Y3PKP9_9BACI</name>
<dbReference type="NCBIfam" id="TIGR00362">
    <property type="entry name" value="DnaA"/>
    <property type="match status" value="1"/>
</dbReference>
<comment type="caution">
    <text evidence="8">Lacks conserved residue(s) required for the propagation of feature annotation.</text>
</comment>
<evidence type="ECO:0000256" key="10">
    <source>
        <dbReference type="RuleBase" id="RU000577"/>
    </source>
</evidence>
<accession>A0A1Y3PKP9</accession>
<dbReference type="Gene3D" id="3.30.300.180">
    <property type="match status" value="1"/>
</dbReference>
<dbReference type="InterPro" id="IPR020591">
    <property type="entry name" value="Chromosome_initiator_DnaA-like"/>
</dbReference>
<keyword evidence="7 8" id="KW-0238">DNA-binding</keyword>
<feature type="binding site" evidence="8">
    <location>
        <position position="157"/>
    </location>
    <ligand>
        <name>ATP</name>
        <dbReference type="ChEBI" id="CHEBI:30616"/>
    </ligand>
</feature>
<reference evidence="15" key="1">
    <citation type="submission" date="2016-06" db="EMBL/GenBank/DDBJ databases">
        <authorList>
            <person name="Nascimento L."/>
            <person name="Pereira R.V."/>
            <person name="Martins L.F."/>
            <person name="Quaggio R.B."/>
            <person name="Silva A.M."/>
            <person name="Setubal J.C."/>
        </authorList>
    </citation>
    <scope>NUCLEOTIDE SEQUENCE [LARGE SCALE GENOMIC DNA]</scope>
</reference>
<dbReference type="GO" id="GO:0005737">
    <property type="term" value="C:cytoplasm"/>
    <property type="evidence" value="ECO:0007669"/>
    <property type="project" value="UniProtKB-SubCell"/>
</dbReference>
<dbReference type="FunFam" id="1.10.1750.10:FF:000002">
    <property type="entry name" value="Chromosomal replication initiator protein DnaA"/>
    <property type="match status" value="1"/>
</dbReference>
<dbReference type="Pfam" id="PF08299">
    <property type="entry name" value="Bac_DnaA_C"/>
    <property type="match status" value="1"/>
</dbReference>
<dbReference type="Gene3D" id="3.40.50.300">
    <property type="entry name" value="P-loop containing nucleotide triphosphate hydrolases"/>
    <property type="match status" value="1"/>
</dbReference>
<dbReference type="InterPro" id="IPR013159">
    <property type="entry name" value="DnaA_C"/>
</dbReference>
<evidence type="ECO:0000259" key="12">
    <source>
        <dbReference type="SMART" id="SM00382"/>
    </source>
</evidence>
<keyword evidence="3 8" id="KW-0235">DNA replication</keyword>
<dbReference type="PANTHER" id="PTHR30050:SF2">
    <property type="entry name" value="CHROMOSOMAL REPLICATION INITIATOR PROTEIN DNAA"/>
    <property type="match status" value="1"/>
</dbReference>
<feature type="binding site" evidence="8">
    <location>
        <position position="161"/>
    </location>
    <ligand>
        <name>ATP</name>
        <dbReference type="ChEBI" id="CHEBI:30616"/>
    </ligand>
</feature>
<feature type="domain" description="Chromosomal replication initiator DnaA C-terminal" evidence="13">
    <location>
        <begin position="358"/>
        <end position="427"/>
    </location>
</feature>
<dbReference type="GO" id="GO:0006275">
    <property type="term" value="P:regulation of DNA replication"/>
    <property type="evidence" value="ECO:0007669"/>
    <property type="project" value="UniProtKB-UniRule"/>
</dbReference>
<dbReference type="FunFam" id="3.40.50.300:FF:000150">
    <property type="entry name" value="Chromosomal replication initiator protein DnaA"/>
    <property type="match status" value="1"/>
</dbReference>
<evidence type="ECO:0000256" key="2">
    <source>
        <dbReference type="ARBA" id="ARBA00022490"/>
    </source>
</evidence>
<dbReference type="SMART" id="SM00760">
    <property type="entry name" value="Bac_DnaA_C"/>
    <property type="match status" value="1"/>
</dbReference>
<dbReference type="InterPro" id="IPR001957">
    <property type="entry name" value="Chromosome_initiator_DnaA"/>
</dbReference>
<dbReference type="PANTHER" id="PTHR30050">
    <property type="entry name" value="CHROMOSOMAL REPLICATION INITIATOR PROTEIN DNAA"/>
    <property type="match status" value="1"/>
</dbReference>
<protein>
    <recommendedName>
        <fullName evidence="8 9">Chromosomal replication initiator protein DnaA</fullName>
    </recommendedName>
</protein>
<keyword evidence="2 8" id="KW-0963">Cytoplasm</keyword>
<dbReference type="Proteomes" id="UP000196475">
    <property type="component" value="Unassembled WGS sequence"/>
</dbReference>
<feature type="binding site" evidence="8">
    <location>
        <position position="159"/>
    </location>
    <ligand>
        <name>ATP</name>
        <dbReference type="ChEBI" id="CHEBI:30616"/>
    </ligand>
</feature>
<dbReference type="FunFam" id="1.10.8.60:FF:000003">
    <property type="entry name" value="Chromosomal replication initiator protein DnaA"/>
    <property type="match status" value="1"/>
</dbReference>
<comment type="similarity">
    <text evidence="1 8 11">Belongs to the DnaA family.</text>
</comment>
<dbReference type="InterPro" id="IPR010921">
    <property type="entry name" value="Trp_repressor/repl_initiator"/>
</dbReference>
<evidence type="ECO:0000256" key="3">
    <source>
        <dbReference type="ARBA" id="ARBA00022705"/>
    </source>
</evidence>
<dbReference type="CDD" id="cd00009">
    <property type="entry name" value="AAA"/>
    <property type="match status" value="1"/>
</dbReference>
<comment type="caution">
    <text evidence="14">The sequence shown here is derived from an EMBL/GenBank/DDBJ whole genome shotgun (WGS) entry which is preliminary data.</text>
</comment>
<evidence type="ECO:0000256" key="11">
    <source>
        <dbReference type="RuleBase" id="RU004227"/>
    </source>
</evidence>
<dbReference type="GO" id="GO:0005886">
    <property type="term" value="C:plasma membrane"/>
    <property type="evidence" value="ECO:0007669"/>
    <property type="project" value="TreeGrafter"/>
</dbReference>
<evidence type="ECO:0000256" key="7">
    <source>
        <dbReference type="ARBA" id="ARBA00023125"/>
    </source>
</evidence>
<dbReference type="Pfam" id="PF00308">
    <property type="entry name" value="Bac_DnaA"/>
    <property type="match status" value="1"/>
</dbReference>
<comment type="subcellular location">
    <subcellularLocation>
        <location evidence="8">Cytoplasm</location>
    </subcellularLocation>
</comment>
<dbReference type="InterPro" id="IPR003593">
    <property type="entry name" value="AAA+_ATPase"/>
</dbReference>